<feature type="compositionally biased region" description="Basic and acidic residues" evidence="17">
    <location>
        <begin position="881"/>
        <end position="894"/>
    </location>
</feature>
<feature type="compositionally biased region" description="Low complexity" evidence="17">
    <location>
        <begin position="1161"/>
        <end position="1170"/>
    </location>
</feature>
<evidence type="ECO:0000256" key="16">
    <source>
        <dbReference type="ARBA" id="ARBA00073276"/>
    </source>
</evidence>
<feature type="region of interest" description="Disordered" evidence="17">
    <location>
        <begin position="505"/>
        <end position="961"/>
    </location>
</feature>
<name>A0A3Q7S5C9_CALUR</name>
<feature type="domain" description="Ig-like" evidence="19">
    <location>
        <begin position="1451"/>
        <end position="1539"/>
    </location>
</feature>
<dbReference type="CTD" id="57538"/>
<dbReference type="InterPro" id="IPR007110">
    <property type="entry name" value="Ig-like_dom"/>
</dbReference>
<keyword evidence="18" id="KW-0732">Signal</keyword>
<evidence type="ECO:0000256" key="13">
    <source>
        <dbReference type="ARBA" id="ARBA00047899"/>
    </source>
</evidence>
<dbReference type="SMART" id="SM00811">
    <property type="entry name" value="Alpha_kinase"/>
    <property type="match status" value="1"/>
</dbReference>
<protein>
    <recommendedName>
        <fullName evidence="16">Alpha-protein kinase 3</fullName>
        <ecNumber evidence="3">2.7.11.1</ecNumber>
    </recommendedName>
</protein>
<dbReference type="RefSeq" id="XP_025748771.1">
    <property type="nucleotide sequence ID" value="XM_025892986.1"/>
</dbReference>
<keyword evidence="21" id="KW-1185">Reference proteome</keyword>
<evidence type="ECO:0000256" key="5">
    <source>
        <dbReference type="ARBA" id="ARBA00022527"/>
    </source>
</evidence>
<dbReference type="InterPro" id="IPR013098">
    <property type="entry name" value="Ig_I-set"/>
</dbReference>
<feature type="region of interest" description="Disordered" evidence="17">
    <location>
        <begin position="1804"/>
        <end position="1882"/>
    </location>
</feature>
<feature type="region of interest" description="Disordered" evidence="17">
    <location>
        <begin position="973"/>
        <end position="1133"/>
    </location>
</feature>
<keyword evidence="9 22" id="KW-0418">Kinase</keyword>
<evidence type="ECO:0000256" key="14">
    <source>
        <dbReference type="ARBA" id="ARBA00048679"/>
    </source>
</evidence>
<keyword evidence="8" id="KW-0677">Repeat</keyword>
<feature type="compositionally biased region" description="Polar residues" evidence="17">
    <location>
        <begin position="909"/>
        <end position="918"/>
    </location>
</feature>
<feature type="compositionally biased region" description="Low complexity" evidence="17">
    <location>
        <begin position="106"/>
        <end position="141"/>
    </location>
</feature>
<dbReference type="Proteomes" id="UP000286641">
    <property type="component" value="Unplaced"/>
</dbReference>
<comment type="function">
    <text evidence="15">Involved in cardiomyocyte differentiation.</text>
</comment>
<dbReference type="InterPro" id="IPR013783">
    <property type="entry name" value="Ig-like_fold"/>
</dbReference>
<feature type="compositionally biased region" description="Basic and acidic residues" evidence="17">
    <location>
        <begin position="1431"/>
        <end position="1445"/>
    </location>
</feature>
<dbReference type="SUPFAM" id="SSF48726">
    <property type="entry name" value="Immunoglobulin"/>
    <property type="match status" value="2"/>
</dbReference>
<dbReference type="GO" id="GO:0005524">
    <property type="term" value="F:ATP binding"/>
    <property type="evidence" value="ECO:0007669"/>
    <property type="project" value="InterPro"/>
</dbReference>
<dbReference type="FunFam" id="2.60.40.10:FF:000543">
    <property type="entry name" value="Alpha-protein kinase 3"/>
    <property type="match status" value="1"/>
</dbReference>
<dbReference type="InterPro" id="IPR003598">
    <property type="entry name" value="Ig_sub2"/>
</dbReference>
<dbReference type="InParanoid" id="A0A3Q7S5C9"/>
<dbReference type="InterPro" id="IPR011009">
    <property type="entry name" value="Kinase-like_dom_sf"/>
</dbReference>
<keyword evidence="4" id="KW-0217">Developmental protein</keyword>
<feature type="compositionally biased region" description="Basic and acidic residues" evidence="17">
    <location>
        <begin position="1311"/>
        <end position="1323"/>
    </location>
</feature>
<comment type="catalytic activity">
    <reaction evidence="13">
        <text>L-threonyl-[protein] + ATP = O-phospho-L-threonyl-[protein] + ADP + H(+)</text>
        <dbReference type="Rhea" id="RHEA:46608"/>
        <dbReference type="Rhea" id="RHEA-COMP:11060"/>
        <dbReference type="Rhea" id="RHEA-COMP:11605"/>
        <dbReference type="ChEBI" id="CHEBI:15378"/>
        <dbReference type="ChEBI" id="CHEBI:30013"/>
        <dbReference type="ChEBI" id="CHEBI:30616"/>
        <dbReference type="ChEBI" id="CHEBI:61977"/>
        <dbReference type="ChEBI" id="CHEBI:456216"/>
        <dbReference type="EC" id="2.7.11.1"/>
    </reaction>
</comment>
<keyword evidence="6" id="KW-0597">Phosphoprotein</keyword>
<evidence type="ECO:0000259" key="20">
    <source>
        <dbReference type="PROSITE" id="PS51158"/>
    </source>
</evidence>
<evidence type="ECO:0000256" key="17">
    <source>
        <dbReference type="SAM" id="MobiDB-lite"/>
    </source>
</evidence>
<dbReference type="FunFam" id="2.60.40.10:FF:000069">
    <property type="entry name" value="Alpha-protein kinase 3"/>
    <property type="match status" value="1"/>
</dbReference>
<feature type="compositionally biased region" description="Basic and acidic residues" evidence="17">
    <location>
        <begin position="1006"/>
        <end position="1024"/>
    </location>
</feature>
<feature type="signal peptide" evidence="18">
    <location>
        <begin position="1"/>
        <end position="27"/>
    </location>
</feature>
<feature type="compositionally biased region" description="Low complexity" evidence="17">
    <location>
        <begin position="1846"/>
        <end position="1858"/>
    </location>
</feature>
<evidence type="ECO:0000313" key="22">
    <source>
        <dbReference type="RefSeq" id="XP_025748771.1"/>
    </source>
</evidence>
<evidence type="ECO:0000256" key="7">
    <source>
        <dbReference type="ARBA" id="ARBA00022679"/>
    </source>
</evidence>
<dbReference type="Pfam" id="PF02816">
    <property type="entry name" value="Alpha_kinase"/>
    <property type="match status" value="1"/>
</dbReference>
<feature type="compositionally biased region" description="Basic and acidic residues" evidence="17">
    <location>
        <begin position="810"/>
        <end position="826"/>
    </location>
</feature>
<feature type="region of interest" description="Disordered" evidence="17">
    <location>
        <begin position="100"/>
        <end position="235"/>
    </location>
</feature>
<evidence type="ECO:0000256" key="2">
    <source>
        <dbReference type="ARBA" id="ARBA00008651"/>
    </source>
</evidence>
<evidence type="ECO:0000313" key="21">
    <source>
        <dbReference type="Proteomes" id="UP000286641"/>
    </source>
</evidence>
<feature type="compositionally biased region" description="Gly residues" evidence="17">
    <location>
        <begin position="211"/>
        <end position="223"/>
    </location>
</feature>
<evidence type="ECO:0000256" key="18">
    <source>
        <dbReference type="SAM" id="SignalP"/>
    </source>
</evidence>
<dbReference type="PROSITE" id="PS51158">
    <property type="entry name" value="ALPHA_KINASE"/>
    <property type="match status" value="1"/>
</dbReference>
<dbReference type="InterPro" id="IPR036179">
    <property type="entry name" value="Ig-like_dom_sf"/>
</dbReference>
<feature type="region of interest" description="Disordered" evidence="17">
    <location>
        <begin position="1254"/>
        <end position="1445"/>
    </location>
</feature>
<comment type="catalytic activity">
    <reaction evidence="14">
        <text>L-seryl-[protein] + ATP = O-phospho-L-seryl-[protein] + ADP + H(+)</text>
        <dbReference type="Rhea" id="RHEA:17989"/>
        <dbReference type="Rhea" id="RHEA-COMP:9863"/>
        <dbReference type="Rhea" id="RHEA-COMP:11604"/>
        <dbReference type="ChEBI" id="CHEBI:15378"/>
        <dbReference type="ChEBI" id="CHEBI:29999"/>
        <dbReference type="ChEBI" id="CHEBI:30616"/>
        <dbReference type="ChEBI" id="CHEBI:83421"/>
        <dbReference type="ChEBI" id="CHEBI:456216"/>
        <dbReference type="EC" id="2.7.11.1"/>
    </reaction>
</comment>
<feature type="compositionally biased region" description="Basic and acidic residues" evidence="17">
    <location>
        <begin position="510"/>
        <end position="545"/>
    </location>
</feature>
<dbReference type="SUPFAM" id="SSF56112">
    <property type="entry name" value="Protein kinase-like (PK-like)"/>
    <property type="match status" value="1"/>
</dbReference>
<sequence>MYLEAIRTLSPLLLLLSLSASIFLTAGWPPPPVTGKARVSRGCHQEEGGRSPAAVAPTVWSPGSKRPDVPGLRLACATQLLGGGRKVGRKPGSWGLEFGAQREASRGPGPDAGRAPGAPRAWGRGPGTGRAQRGRALARGAVPPTPAPRRLGSRARRPGPGEGQQQVTTAGPGAINRGARQPRAGAAAGRAGAWRARAAGGGMGSRRVPGRGWGSGGRAGAGGDGEDDGPVWVPSPASRSYLLSVRPETSLSSNRLSHPSSGRSTFCSIIAQLTEETQPLFETTLKSRAVSEDSDAKFTCIVTGYPEPEVTWYKDDIELDRYCGLPKYEITHQGNCHTLHLYRCQEEDAAIYQASARNTKGIVSCSGVLEVGTMTEYKIHQRWFAKLKRKAAAKMREIEQNWKPRKEVVGDADTLRKLSPDRFQRKRRLSRDEVLVPSAPAMEAEDGTPAAWQEEEAEPGQHPALGLINSFAPGEVTTNGEAAPENGEDGEHGLLTYICEAMELGPQRASKKESGAKKKKKDEEPKQGLRKPELEKAARSQHSSESRAPSSDKPGTQGPTDMEQVQTRPRGRVARGPGASGADSPRKPAPAAGTQEQAQNAPAPGPVPGPDQQVYFSLKDMYLESTQAGRPKGEEGSQTPSGRAPGEMPSGKVPSEAGGERGPVAPGQPTSSAPQPTRPFNRKRFAPPKPKGEPTADSKPDSSLSQAPEPRAQSSGKALPQASAQVPTPPARRRHGTRDSPLQGQAGHRISGEVPESQANLAPTVLASNSADAVSAGCSNSRSQGVIEPMDTDTQEDQRASADQKPGGKKNTEADGKMQVDGRTQGDRTQTTQRTQADRKTQVDIVPQGSERPASARSSQEDAVAQGRAGTQAERTQTGKKMQEDRRIQEDKGTQSEGSIPTAVDGQSEKGSMTSLSPQPRAPKCPPSEGPQAPQIIECFEQTPEGPSVPEEPGFLLRSEGAAVTAPGSYEAALLDAPAGSRTLPVQRPPQGGPEQRGGPEWSGPVKDKPEDGPIPRAKEEQLREVPSMDLGGCPPAGWSPEVPTVPSPPGPGLTKSSREALPSTPASQHMSAEAAFPPSGDQALLRSAPPLHLGPGTPTQSHPPAAMSADSEGACALGPDVEGRPPGPRSCDPGLIDSLKNYLLLLLKLSSTETGGGGAESQEGAATGAPVSSATLVPNVEVAGLSPRTSRRILERVENNHLVQSAQSLLLSPCTSRRLTGLLDREVQAGRQALAVARGPGASTLTVPAIVVGEEDGPGLPSEGSSEGEGEGEVSPEGPGRSGASQESSGRGSLGEVGGQTASGQGPLSADRRAQERFREEEAPTGLPAATPEELALGARRKRFLPKVRAGGDGEAAKAEEKESPTVSPRGSRKGLAPGSPGTPGREKRSPTQGRKAGMLEVPRAEDEPAAGDLGSGPKASSLDTEQALDEGKQDTAAKSKKAKDLLKAPQVIRKIRVEQFPDASGSLKLWCQFFNILSDSVLTWAKDQRPVGEVGRSAGDEGPAALAIVQASPVDCGVYQCTIHNEHGSAATDFCLSPEVLSGFISREEGEVGEEIEMTPMVFAKGLADSGCWGDKLFGRLVSEELRGAGHGSGLRKASQARVIYGLEPIFESGCTCIIKVSSLLVFGPSSETSLLGRNYDVTIQGCKIQNMSREYCKIFAAEAQAAPGFGEVPEILPLYLIYRPANNIPYATLEEDLGQPLQPYCSREGRCAAAPEASCSSEVRRKCQTFQHWLYLWTNGSFLVTDLAGVDWKMTDVQIATKLGGYQGLKESCFPALLDQFASSHQCNPFCEMLGLKPLKGPEAAHPQGKAKGSKSPSTGRKGGQLSPQPQKKGLPSPQGTRKSTPSSKATPPASEALATQLLGQPPTQEGGSKAQGLR</sequence>
<feature type="region of interest" description="Disordered" evidence="17">
    <location>
        <begin position="427"/>
        <end position="460"/>
    </location>
</feature>
<dbReference type="SMART" id="SM00408">
    <property type="entry name" value="IGc2"/>
    <property type="match status" value="2"/>
</dbReference>
<evidence type="ECO:0000256" key="4">
    <source>
        <dbReference type="ARBA" id="ARBA00022473"/>
    </source>
</evidence>
<evidence type="ECO:0000256" key="1">
    <source>
        <dbReference type="ARBA" id="ARBA00004123"/>
    </source>
</evidence>
<dbReference type="SMART" id="SM00409">
    <property type="entry name" value="IG"/>
    <property type="match status" value="2"/>
</dbReference>
<dbReference type="GO" id="GO:0005634">
    <property type="term" value="C:nucleus"/>
    <property type="evidence" value="ECO:0007669"/>
    <property type="project" value="UniProtKB-SubCell"/>
</dbReference>
<comment type="subcellular location">
    <subcellularLocation>
        <location evidence="1">Nucleus</location>
    </subcellularLocation>
</comment>
<organism evidence="21 22">
    <name type="scientific">Callorhinus ursinus</name>
    <name type="common">Northern fur seal</name>
    <dbReference type="NCBI Taxonomy" id="34884"/>
    <lineage>
        <taxon>Eukaryota</taxon>
        <taxon>Metazoa</taxon>
        <taxon>Chordata</taxon>
        <taxon>Craniata</taxon>
        <taxon>Vertebrata</taxon>
        <taxon>Euteleostomi</taxon>
        <taxon>Mammalia</taxon>
        <taxon>Eutheria</taxon>
        <taxon>Laurasiatheria</taxon>
        <taxon>Carnivora</taxon>
        <taxon>Caniformia</taxon>
        <taxon>Pinnipedia</taxon>
        <taxon>Otariidae</taxon>
        <taxon>Callorhinus</taxon>
    </lineage>
</organism>
<evidence type="ECO:0000256" key="3">
    <source>
        <dbReference type="ARBA" id="ARBA00012513"/>
    </source>
</evidence>
<feature type="compositionally biased region" description="Pro residues" evidence="17">
    <location>
        <begin position="920"/>
        <end position="929"/>
    </location>
</feature>
<keyword evidence="12" id="KW-0393">Immunoglobulin domain</keyword>
<dbReference type="InterPro" id="IPR003599">
    <property type="entry name" value="Ig_sub"/>
</dbReference>
<evidence type="ECO:0000256" key="12">
    <source>
        <dbReference type="ARBA" id="ARBA00023319"/>
    </source>
</evidence>
<feature type="compositionally biased region" description="Polar residues" evidence="17">
    <location>
        <begin position="546"/>
        <end position="567"/>
    </location>
</feature>
<evidence type="ECO:0000256" key="6">
    <source>
        <dbReference type="ARBA" id="ARBA00022553"/>
    </source>
</evidence>
<dbReference type="Gene3D" id="2.60.40.10">
    <property type="entry name" value="Immunoglobulins"/>
    <property type="match status" value="2"/>
</dbReference>
<gene>
    <name evidence="22" type="primary">ALPK3</name>
</gene>
<keyword evidence="11" id="KW-0539">Nucleus</keyword>
<dbReference type="PANTHER" id="PTHR47091">
    <property type="entry name" value="ALPHA-PROTEIN KINASE 2-RELATED"/>
    <property type="match status" value="1"/>
</dbReference>
<feature type="domain" description="Ig-like" evidence="19">
    <location>
        <begin position="279"/>
        <end position="375"/>
    </location>
</feature>
<dbReference type="InterPro" id="IPR004166">
    <property type="entry name" value="a-kinase_dom"/>
</dbReference>
<dbReference type="PANTHER" id="PTHR47091:SF1">
    <property type="entry name" value="ALPHA-PROTEIN KINASE 3"/>
    <property type="match status" value="1"/>
</dbReference>
<dbReference type="Pfam" id="PF07679">
    <property type="entry name" value="I-set"/>
    <property type="match status" value="1"/>
</dbReference>
<proteinExistence type="inferred from homology"/>
<dbReference type="GO" id="GO:0055013">
    <property type="term" value="P:cardiac muscle cell development"/>
    <property type="evidence" value="ECO:0007669"/>
    <property type="project" value="TreeGrafter"/>
</dbReference>
<evidence type="ECO:0000256" key="9">
    <source>
        <dbReference type="ARBA" id="ARBA00022777"/>
    </source>
</evidence>
<feature type="region of interest" description="Disordered" evidence="17">
    <location>
        <begin position="35"/>
        <end position="66"/>
    </location>
</feature>
<reference evidence="22" key="2">
    <citation type="submission" date="2025-08" db="UniProtKB">
        <authorList>
            <consortium name="RefSeq"/>
        </authorList>
    </citation>
    <scope>IDENTIFICATION</scope>
    <source>
        <tissue evidence="22">Blood</tissue>
    </source>
</reference>
<evidence type="ECO:0000256" key="15">
    <source>
        <dbReference type="ARBA" id="ARBA00053245"/>
    </source>
</evidence>
<dbReference type="GO" id="GO:0004674">
    <property type="term" value="F:protein serine/threonine kinase activity"/>
    <property type="evidence" value="ECO:0007669"/>
    <property type="project" value="UniProtKB-KW"/>
</dbReference>
<dbReference type="FunFam" id="3.20.200.10:FF:000003">
    <property type="entry name" value="alpha-protein kinase 3"/>
    <property type="match status" value="1"/>
</dbReference>
<feature type="compositionally biased region" description="Polar residues" evidence="17">
    <location>
        <begin position="757"/>
        <end position="784"/>
    </location>
</feature>
<dbReference type="Gene3D" id="3.20.200.10">
    <property type="entry name" value="MHCK/EF2 kinase"/>
    <property type="match status" value="1"/>
</dbReference>
<feature type="compositionally biased region" description="Low complexity" evidence="17">
    <location>
        <begin position="177"/>
        <end position="198"/>
    </location>
</feature>
<dbReference type="EC" id="2.7.11.1" evidence="3"/>
<feature type="region of interest" description="Disordered" evidence="17">
    <location>
        <begin position="1154"/>
        <end position="1173"/>
    </location>
</feature>
<feature type="chain" id="PRO_5018757243" description="Alpha-protein kinase 3" evidence="18">
    <location>
        <begin position="28"/>
        <end position="1882"/>
    </location>
</feature>
<evidence type="ECO:0000256" key="11">
    <source>
        <dbReference type="ARBA" id="ARBA00023242"/>
    </source>
</evidence>
<evidence type="ECO:0000256" key="10">
    <source>
        <dbReference type="ARBA" id="ARBA00023157"/>
    </source>
</evidence>
<accession>A0A3Q7S5C9</accession>
<feature type="domain" description="Alpha-type protein kinase" evidence="20">
    <location>
        <begin position="1567"/>
        <end position="1802"/>
    </location>
</feature>
<feature type="compositionally biased region" description="Basic and acidic residues" evidence="17">
    <location>
        <begin position="1351"/>
        <end position="1365"/>
    </location>
</feature>
<feature type="compositionally biased region" description="Polar residues" evidence="17">
    <location>
        <begin position="1865"/>
        <end position="1874"/>
    </location>
</feature>
<comment type="similarity">
    <text evidence="2">Belongs to the protein kinase superfamily. Alpha-type protein kinase family. ALPK subfamily.</text>
</comment>
<feature type="compositionally biased region" description="Basic and acidic residues" evidence="17">
    <location>
        <begin position="690"/>
        <end position="700"/>
    </location>
</feature>
<evidence type="ECO:0000259" key="19">
    <source>
        <dbReference type="PROSITE" id="PS50835"/>
    </source>
</evidence>
<keyword evidence="5" id="KW-0723">Serine/threonine-protein kinase</keyword>
<dbReference type="PROSITE" id="PS50835">
    <property type="entry name" value="IG_LIKE"/>
    <property type="match status" value="2"/>
</dbReference>
<reference key="1">
    <citation type="submission" date="2019-01" db="UniProtKB">
        <authorList>
            <consortium name="RefSeq"/>
        </authorList>
    </citation>
    <scope>IDENTIFICATION</scope>
</reference>
<evidence type="ECO:0000256" key="8">
    <source>
        <dbReference type="ARBA" id="ARBA00022737"/>
    </source>
</evidence>
<keyword evidence="10" id="KW-1015">Disulfide bond</keyword>
<keyword evidence="7" id="KW-0808">Transferase</keyword>
<feature type="compositionally biased region" description="Polar residues" evidence="17">
    <location>
        <begin position="701"/>
        <end position="726"/>
    </location>
</feature>